<dbReference type="Gene3D" id="2.60.40.1120">
    <property type="entry name" value="Carboxypeptidase-like, regulatory domain"/>
    <property type="match status" value="1"/>
</dbReference>
<protein>
    <submittedName>
        <fullName evidence="1">Carboxypeptidase-like regulatory domain-containing protein</fullName>
    </submittedName>
</protein>
<accession>A0ABT3RJF4</accession>
<evidence type="ECO:0000313" key="1">
    <source>
        <dbReference type="EMBL" id="MCX2741747.1"/>
    </source>
</evidence>
<dbReference type="PROSITE" id="PS51257">
    <property type="entry name" value="PROKAR_LIPOPROTEIN"/>
    <property type="match status" value="1"/>
</dbReference>
<reference evidence="1 2" key="1">
    <citation type="submission" date="2022-11" db="EMBL/GenBank/DDBJ databases">
        <title>The characterization of three novel Bacteroidetes species and genomic analysis of their roles in tidal elemental geochemical cycles.</title>
        <authorList>
            <person name="Ma K.-J."/>
        </authorList>
    </citation>
    <scope>NUCLEOTIDE SEQUENCE [LARGE SCALE GENOMIC DNA]</scope>
    <source>
        <strain evidence="1 2">M82</strain>
    </source>
</reference>
<dbReference type="SUPFAM" id="SSF49464">
    <property type="entry name" value="Carboxypeptidase regulatory domain-like"/>
    <property type="match status" value="1"/>
</dbReference>
<name>A0ABT3RJF4_9BACT</name>
<dbReference type="RefSeq" id="WP_266053983.1">
    <property type="nucleotide sequence ID" value="NZ_JAPFQO010000012.1"/>
</dbReference>
<organism evidence="1 2">
    <name type="scientific">Pontibacter anaerobius</name>
    <dbReference type="NCBI Taxonomy" id="2993940"/>
    <lineage>
        <taxon>Bacteria</taxon>
        <taxon>Pseudomonadati</taxon>
        <taxon>Bacteroidota</taxon>
        <taxon>Cytophagia</taxon>
        <taxon>Cytophagales</taxon>
        <taxon>Hymenobacteraceae</taxon>
        <taxon>Pontibacter</taxon>
    </lineage>
</organism>
<gene>
    <name evidence="1" type="ORF">OO017_17460</name>
</gene>
<comment type="caution">
    <text evidence="1">The sequence shown here is derived from an EMBL/GenBank/DDBJ whole genome shotgun (WGS) entry which is preliminary data.</text>
</comment>
<dbReference type="EMBL" id="JAPFQO010000012">
    <property type="protein sequence ID" value="MCX2741747.1"/>
    <property type="molecule type" value="Genomic_DNA"/>
</dbReference>
<dbReference type="Proteomes" id="UP001207228">
    <property type="component" value="Unassembled WGS sequence"/>
</dbReference>
<proteinExistence type="predicted"/>
<keyword evidence="2" id="KW-1185">Reference proteome</keyword>
<evidence type="ECO:0000313" key="2">
    <source>
        <dbReference type="Proteomes" id="UP001207228"/>
    </source>
</evidence>
<dbReference type="InterPro" id="IPR008969">
    <property type="entry name" value="CarboxyPept-like_regulatory"/>
</dbReference>
<sequence length="235" mass="26791">MKTPLKLQLYFWFLAVACSLSSCDYEENDYISKYCPGSCTVIKGRVSDQSGAPVVGATMRIRWRNEVYLHPTFTREKAIATTDANGNYELLFLLRDQELVEGYISLESEVNLEQYLSCRGYSQWYLGEIARDTTIIQNYTIAPAATLRLVFHNQEPANQQDRIFTSIKYKLSASDADSCAYVYDSRSGYSSERLPIPAGQPIVLYTESIKDGSRSTRKDTLVLEPNELREYELSF</sequence>